<proteinExistence type="predicted"/>
<evidence type="ECO:0000313" key="2">
    <source>
        <dbReference type="Proteomes" id="UP001215598"/>
    </source>
</evidence>
<protein>
    <submittedName>
        <fullName evidence="1">Uncharacterized protein</fullName>
    </submittedName>
</protein>
<organism evidence="1 2">
    <name type="scientific">Mycena metata</name>
    <dbReference type="NCBI Taxonomy" id="1033252"/>
    <lineage>
        <taxon>Eukaryota</taxon>
        <taxon>Fungi</taxon>
        <taxon>Dikarya</taxon>
        <taxon>Basidiomycota</taxon>
        <taxon>Agaricomycotina</taxon>
        <taxon>Agaricomycetes</taxon>
        <taxon>Agaricomycetidae</taxon>
        <taxon>Agaricales</taxon>
        <taxon>Marasmiineae</taxon>
        <taxon>Mycenaceae</taxon>
        <taxon>Mycena</taxon>
    </lineage>
</organism>
<sequence length="294" mass="32826">MPTDSDYVIQSVRGVKSDVKPLNAEFNAAWHSHRMDHVFYEELRMLESRVQTKTEKTFPGIKLIKPGPERAAWTKVSSGCIHEAPPNDVGPKLTNDLSPNPTEKPFDLPPYIQTTLSRRNETAVLQQRRPRLEWTHVEGLGVAMKIDPSSHGGGPLSGRVQPTTCVMDSLSMPDIGIVPFRTNVHHQICGGHISTLTLFRIIPRSGPHPNFFLALRSLFTPRNAPRSNRRSNKLNLPNKLVFGFRRGRGTSSVRAHTASLVRSSRRITISSKPPCNSASVHINARCLKCFDLAY</sequence>
<reference evidence="1" key="1">
    <citation type="submission" date="2023-03" db="EMBL/GenBank/DDBJ databases">
        <title>Massive genome expansion in bonnet fungi (Mycena s.s.) driven by repeated elements and novel gene families across ecological guilds.</title>
        <authorList>
            <consortium name="Lawrence Berkeley National Laboratory"/>
            <person name="Harder C.B."/>
            <person name="Miyauchi S."/>
            <person name="Viragh M."/>
            <person name="Kuo A."/>
            <person name="Thoen E."/>
            <person name="Andreopoulos B."/>
            <person name="Lu D."/>
            <person name="Skrede I."/>
            <person name="Drula E."/>
            <person name="Henrissat B."/>
            <person name="Morin E."/>
            <person name="Kohler A."/>
            <person name="Barry K."/>
            <person name="LaButti K."/>
            <person name="Morin E."/>
            <person name="Salamov A."/>
            <person name="Lipzen A."/>
            <person name="Mereny Z."/>
            <person name="Hegedus B."/>
            <person name="Baldrian P."/>
            <person name="Stursova M."/>
            <person name="Weitz H."/>
            <person name="Taylor A."/>
            <person name="Grigoriev I.V."/>
            <person name="Nagy L.G."/>
            <person name="Martin F."/>
            <person name="Kauserud H."/>
        </authorList>
    </citation>
    <scope>NUCLEOTIDE SEQUENCE</scope>
    <source>
        <strain evidence="1">CBHHK182m</strain>
    </source>
</reference>
<name>A0AAD7KBU7_9AGAR</name>
<accession>A0AAD7KBU7</accession>
<dbReference type="AlphaFoldDB" id="A0AAD7KBU7"/>
<keyword evidence="2" id="KW-1185">Reference proteome</keyword>
<gene>
    <name evidence="1" type="ORF">B0H16DRAFT_1448312</name>
</gene>
<comment type="caution">
    <text evidence="1">The sequence shown here is derived from an EMBL/GenBank/DDBJ whole genome shotgun (WGS) entry which is preliminary data.</text>
</comment>
<dbReference type="EMBL" id="JARKIB010000005">
    <property type="protein sequence ID" value="KAJ7779876.1"/>
    <property type="molecule type" value="Genomic_DNA"/>
</dbReference>
<evidence type="ECO:0000313" key="1">
    <source>
        <dbReference type="EMBL" id="KAJ7779876.1"/>
    </source>
</evidence>
<dbReference type="Proteomes" id="UP001215598">
    <property type="component" value="Unassembled WGS sequence"/>
</dbReference>